<dbReference type="Gene3D" id="3.40.920.10">
    <property type="entry name" value="Pyruvate-ferredoxin oxidoreductase, PFOR, domain III"/>
    <property type="match status" value="1"/>
</dbReference>
<dbReference type="NCBIfam" id="NF006179">
    <property type="entry name" value="PRK08312.1"/>
    <property type="match status" value="1"/>
</dbReference>
<evidence type="ECO:0000259" key="3">
    <source>
        <dbReference type="Pfam" id="PF20169"/>
    </source>
</evidence>
<dbReference type="Proteomes" id="UP000565723">
    <property type="component" value="Unassembled WGS sequence"/>
</dbReference>
<dbReference type="InterPro" id="IPR052198">
    <property type="entry name" value="IorB_Oxidoreductase"/>
</dbReference>
<keyword evidence="1" id="KW-0560">Oxidoreductase</keyword>
<evidence type="ECO:0000313" key="4">
    <source>
        <dbReference type="EMBL" id="NVK98135.1"/>
    </source>
</evidence>
<gene>
    <name evidence="4" type="ORF">HW564_14500</name>
</gene>
<dbReference type="InterPro" id="IPR019752">
    <property type="entry name" value="Pyrv/ketoisovalerate_OxRed_cat"/>
</dbReference>
<dbReference type="PANTHER" id="PTHR43854">
    <property type="entry name" value="INDOLEPYRUVATE OXIDOREDUCTASE SUBUNIT IORB"/>
    <property type="match status" value="1"/>
</dbReference>
<dbReference type="AlphaFoldDB" id="A0A850LKX3"/>
<feature type="domain" description="DUF6537" evidence="3">
    <location>
        <begin position="266"/>
        <end position="482"/>
    </location>
</feature>
<dbReference type="OMA" id="WIVQLAE"/>
<dbReference type="SUPFAM" id="SSF53323">
    <property type="entry name" value="Pyruvate-ferredoxin oxidoreductase, PFOR, domain III"/>
    <property type="match status" value="1"/>
</dbReference>
<dbReference type="EMBL" id="JABXIY010000041">
    <property type="protein sequence ID" value="NVK98135.1"/>
    <property type="molecule type" value="Genomic_DNA"/>
</dbReference>
<dbReference type="PANTHER" id="PTHR43854:SF1">
    <property type="entry name" value="INDOLEPYRUVATE OXIDOREDUCTASE SUBUNIT IORB"/>
    <property type="match status" value="1"/>
</dbReference>
<proteinExistence type="predicted"/>
<organism evidence="4 5">
    <name type="scientific">Ruegeria pomeroyi</name>
    <dbReference type="NCBI Taxonomy" id="89184"/>
    <lineage>
        <taxon>Bacteria</taxon>
        <taxon>Pseudomonadati</taxon>
        <taxon>Pseudomonadota</taxon>
        <taxon>Alphaproteobacteria</taxon>
        <taxon>Rhodobacterales</taxon>
        <taxon>Roseobacteraceae</taxon>
        <taxon>Ruegeria</taxon>
    </lineage>
</organism>
<reference evidence="4 5" key="1">
    <citation type="journal article" date="2020" name="Proc. Natl. Acad. Sci. U.S.A.">
        <title>Ecological drivers of bacterial community assembly in synthetic phycospheres.</title>
        <authorList>
            <person name="Fu H."/>
            <person name="Uchimiya M."/>
            <person name="Gore J."/>
            <person name="Moran M.A."/>
        </authorList>
    </citation>
    <scope>NUCLEOTIDE SEQUENCE [LARGE SCALE GENOMIC DNA]</scope>
    <source>
        <strain evidence="4">HF-Din03</strain>
    </source>
</reference>
<dbReference type="InterPro" id="IPR046667">
    <property type="entry name" value="DUF6537"/>
</dbReference>
<sequence length="523" mass="57466">MKDDTVKLPLRPEADATDRPLSIAIVAMGGQGGGVLTNWIVELAECQGWIAQSTSVPGVAQRTGATIYYVEMMKPGRHGQRPVLAQMPTPGDVDVVIAAEYMEAGRSILRGIVTPDRTTLIASDHRSLSTIEKMAPGEGIADSGAVTDAIGIVAKRRIVFDMNRMAVENGSVISSALFGSLSASGALPFPREDYHAVIQKSGKGVAASIRTFDAAVAQVEAGEKGEAPGTLEQRDTMPAALPRSLANPRANALLQRLRTDLPVEVQAMAYLGLKKVVDFQDAAYGEEYLETLAEIAEKDRAAGGDNRGFTFTNTAAKYLANAMAYDDIFRVADLKTRAERRRRIEDDLKLSEGQIFGTTEFMHPRLEELSSALPAGLAGWLRGKRELYAWLDRRVDKGRRVRTYSLPGFLMLFFLAGLKRLRRRSLRHAEETEHRTRWLTEATGALQSNYDLAVSILKVRRLIKGYSDTHARGHSKFDKVMQTIRSISQRDDAAMWADRLLRSALKDGDGDNLDGTIKTIQSF</sequence>
<accession>A0A850LKX3</accession>
<keyword evidence="4" id="KW-0670">Pyruvate</keyword>
<name>A0A850LKX3_9RHOB</name>
<feature type="domain" description="Pyruvate/ketoisovalerate oxidoreductase catalytic" evidence="2">
    <location>
        <begin position="29"/>
        <end position="216"/>
    </location>
</feature>
<dbReference type="Pfam" id="PF20169">
    <property type="entry name" value="DUF6537"/>
    <property type="match status" value="1"/>
</dbReference>
<dbReference type="Pfam" id="PF01558">
    <property type="entry name" value="POR"/>
    <property type="match status" value="1"/>
</dbReference>
<evidence type="ECO:0000313" key="5">
    <source>
        <dbReference type="Proteomes" id="UP000565723"/>
    </source>
</evidence>
<evidence type="ECO:0000256" key="1">
    <source>
        <dbReference type="ARBA" id="ARBA00023002"/>
    </source>
</evidence>
<dbReference type="InterPro" id="IPR002869">
    <property type="entry name" value="Pyrv_flavodox_OxRed_cen"/>
</dbReference>
<protein>
    <submittedName>
        <fullName evidence="4">Indolepyruvate oxidoreductase subunit beta family protein</fullName>
    </submittedName>
</protein>
<dbReference type="RefSeq" id="WP_011241893.1">
    <property type="nucleotide sequence ID" value="NZ_JABXIY010000041.1"/>
</dbReference>
<dbReference type="GO" id="GO:0016903">
    <property type="term" value="F:oxidoreductase activity, acting on the aldehyde or oxo group of donors"/>
    <property type="evidence" value="ECO:0007669"/>
    <property type="project" value="InterPro"/>
</dbReference>
<evidence type="ECO:0000259" key="2">
    <source>
        <dbReference type="Pfam" id="PF01558"/>
    </source>
</evidence>
<comment type="caution">
    <text evidence="4">The sequence shown here is derived from an EMBL/GenBank/DDBJ whole genome shotgun (WGS) entry which is preliminary data.</text>
</comment>